<reference evidence="2" key="1">
    <citation type="journal article" date="2019" name="Int. J. Syst. Evol. Microbiol.">
        <title>The Global Catalogue of Microorganisms (GCM) 10K type strain sequencing project: providing services to taxonomists for standard genome sequencing and annotation.</title>
        <authorList>
            <consortium name="The Broad Institute Genomics Platform"/>
            <consortium name="The Broad Institute Genome Sequencing Center for Infectious Disease"/>
            <person name="Wu L."/>
            <person name="Ma J."/>
        </authorList>
    </citation>
    <scope>NUCLEOTIDE SEQUENCE [LARGE SCALE GENOMIC DNA]</scope>
    <source>
        <strain evidence="2">CCUG 54356</strain>
    </source>
</reference>
<proteinExistence type="predicted"/>
<evidence type="ECO:0000313" key="2">
    <source>
        <dbReference type="Proteomes" id="UP001597264"/>
    </source>
</evidence>
<name>A0ABW3UC57_9GAMM</name>
<comment type="caution">
    <text evidence="1">The sequence shown here is derived from an EMBL/GenBank/DDBJ whole genome shotgun (WGS) entry which is preliminary data.</text>
</comment>
<dbReference type="RefSeq" id="WP_230437307.1">
    <property type="nucleotide sequence ID" value="NZ_CP087715.1"/>
</dbReference>
<evidence type="ECO:0000313" key="1">
    <source>
        <dbReference type="EMBL" id="MFD1217136.1"/>
    </source>
</evidence>
<sequence>MSINKEVKSYVSPTLHPGNITGMKNYSDETQGFVDHAAEALSECYQSVAAVIEARKKIRLDDSRTDRAKVIQTAELADKYSERARKKAELSWQRLTDGINYTEKELTKPVEEYAGIGNVATEIRAHLKNMKQGERMKFLSEALDKGDERTIKSALGAPGYLSGMGEPEHTPCVRIDVALTF</sequence>
<accession>A0ABW3UC57</accession>
<gene>
    <name evidence="1" type="ORF">ACFQ2X_11020</name>
</gene>
<keyword evidence="2" id="KW-1185">Reference proteome</keyword>
<dbReference type="Proteomes" id="UP001597264">
    <property type="component" value="Unassembled WGS sequence"/>
</dbReference>
<protein>
    <submittedName>
        <fullName evidence="1">Uncharacterized protein</fullName>
    </submittedName>
</protein>
<dbReference type="EMBL" id="JBHTLR010000008">
    <property type="protein sequence ID" value="MFD1217136.1"/>
    <property type="molecule type" value="Genomic_DNA"/>
</dbReference>
<organism evidence="1 2">
    <name type="scientific">Microbulbifer celer</name>
    <dbReference type="NCBI Taxonomy" id="435905"/>
    <lineage>
        <taxon>Bacteria</taxon>
        <taxon>Pseudomonadati</taxon>
        <taxon>Pseudomonadota</taxon>
        <taxon>Gammaproteobacteria</taxon>
        <taxon>Cellvibrionales</taxon>
        <taxon>Microbulbiferaceae</taxon>
        <taxon>Microbulbifer</taxon>
    </lineage>
</organism>